<feature type="domain" description="HTH cro/C1-type" evidence="1">
    <location>
        <begin position="8"/>
        <end position="62"/>
    </location>
</feature>
<dbReference type="PROSITE" id="PS50943">
    <property type="entry name" value="HTH_CROC1"/>
    <property type="match status" value="1"/>
</dbReference>
<dbReference type="AlphaFoldDB" id="A0A933P0T3"/>
<dbReference type="Gene3D" id="1.10.260.40">
    <property type="entry name" value="lambda repressor-like DNA-binding domains"/>
    <property type="match status" value="1"/>
</dbReference>
<dbReference type="EMBL" id="JACRAF010000069">
    <property type="protein sequence ID" value="MBI4924113.1"/>
    <property type="molecule type" value="Genomic_DNA"/>
</dbReference>
<evidence type="ECO:0000313" key="2">
    <source>
        <dbReference type="EMBL" id="MBI4924113.1"/>
    </source>
</evidence>
<name>A0A933P0T3_9HYPH</name>
<sequence length="108" mass="12133">MDMFAKRLKERAAQLGISDREAARQCGLEERRYAHYAGNRREPDLDTLVRIANGLGTTPNWLLGLDGEGKRPTKRTALVERLATAARELSDEELRISVTQAEALVRAR</sequence>
<dbReference type="GO" id="GO:0003677">
    <property type="term" value="F:DNA binding"/>
    <property type="evidence" value="ECO:0007669"/>
    <property type="project" value="InterPro"/>
</dbReference>
<dbReference type="SMART" id="SM00530">
    <property type="entry name" value="HTH_XRE"/>
    <property type="match status" value="1"/>
</dbReference>
<dbReference type="Pfam" id="PF01381">
    <property type="entry name" value="HTH_3"/>
    <property type="match status" value="1"/>
</dbReference>
<dbReference type="Proteomes" id="UP000782610">
    <property type="component" value="Unassembled WGS sequence"/>
</dbReference>
<reference evidence="2" key="1">
    <citation type="submission" date="2020-07" db="EMBL/GenBank/DDBJ databases">
        <title>Huge and variable diversity of episymbiotic CPR bacteria and DPANN archaea in groundwater ecosystems.</title>
        <authorList>
            <person name="He C.Y."/>
            <person name="Keren R."/>
            <person name="Whittaker M."/>
            <person name="Farag I.F."/>
            <person name="Doudna J."/>
            <person name="Cate J.H.D."/>
            <person name="Banfield J.F."/>
        </authorList>
    </citation>
    <scope>NUCLEOTIDE SEQUENCE</scope>
    <source>
        <strain evidence="2">NC_groundwater_1586_Pr3_B-0.1um_66_15</strain>
    </source>
</reference>
<organism evidence="2 3">
    <name type="scientific">Devosia nanyangense</name>
    <dbReference type="NCBI Taxonomy" id="1228055"/>
    <lineage>
        <taxon>Bacteria</taxon>
        <taxon>Pseudomonadati</taxon>
        <taxon>Pseudomonadota</taxon>
        <taxon>Alphaproteobacteria</taxon>
        <taxon>Hyphomicrobiales</taxon>
        <taxon>Devosiaceae</taxon>
        <taxon>Devosia</taxon>
    </lineage>
</organism>
<gene>
    <name evidence="2" type="ORF">HY834_20450</name>
</gene>
<proteinExistence type="predicted"/>
<dbReference type="CDD" id="cd00093">
    <property type="entry name" value="HTH_XRE"/>
    <property type="match status" value="1"/>
</dbReference>
<evidence type="ECO:0000313" key="3">
    <source>
        <dbReference type="Proteomes" id="UP000782610"/>
    </source>
</evidence>
<protein>
    <submittedName>
        <fullName evidence="2">Helix-turn-helix transcriptional regulator</fullName>
    </submittedName>
</protein>
<accession>A0A933P0T3</accession>
<dbReference type="InterPro" id="IPR001387">
    <property type="entry name" value="Cro/C1-type_HTH"/>
</dbReference>
<dbReference type="InterPro" id="IPR010982">
    <property type="entry name" value="Lambda_DNA-bd_dom_sf"/>
</dbReference>
<dbReference type="SUPFAM" id="SSF47413">
    <property type="entry name" value="lambda repressor-like DNA-binding domains"/>
    <property type="match status" value="1"/>
</dbReference>
<evidence type="ECO:0000259" key="1">
    <source>
        <dbReference type="PROSITE" id="PS50943"/>
    </source>
</evidence>
<comment type="caution">
    <text evidence="2">The sequence shown here is derived from an EMBL/GenBank/DDBJ whole genome shotgun (WGS) entry which is preliminary data.</text>
</comment>